<keyword evidence="1" id="KW-0418">Kinase</keyword>
<dbReference type="KEGG" id="avg:I6H45_04525"/>
<proteinExistence type="predicted"/>
<organism evidence="1 2">
    <name type="scientific">Anaerococcus vaginalis</name>
    <dbReference type="NCBI Taxonomy" id="33037"/>
    <lineage>
        <taxon>Bacteria</taxon>
        <taxon>Bacillati</taxon>
        <taxon>Bacillota</taxon>
        <taxon>Tissierellia</taxon>
        <taxon>Tissierellales</taxon>
        <taxon>Peptoniphilaceae</taxon>
        <taxon>Anaerococcus</taxon>
    </lineage>
</organism>
<dbReference type="AlphaFoldDB" id="A0A7T4F2X5"/>
<protein>
    <submittedName>
        <fullName evidence="1">Kanamycin kinase</fullName>
    </submittedName>
</protein>
<dbReference type="PANTHER" id="PTHR41283:SF1">
    <property type="entry name" value="AMINOGLYCOSIDE PHOSPHOTRANSFERASE DOMAIN-CONTAINING PROTEIN"/>
    <property type="match status" value="1"/>
</dbReference>
<dbReference type="EMBL" id="CP066014">
    <property type="protein sequence ID" value="QQB62744.1"/>
    <property type="molecule type" value="Genomic_DNA"/>
</dbReference>
<gene>
    <name evidence="1" type="ORF">I6H45_04525</name>
</gene>
<sequence length="306" mass="36270">MDKKMNDKSLDIIKRTKFFTDKIKNISSIEDISSNKIRVISNEKSYVLGLYSMDDFDKLKKEEIINNYLKSIDLLDTLDLFEIGIMPDINKSYKIFEYRDEISLGDYLDKLKKDEIYNIGIKFGKILKNIHIKKIDEYDGFDWYKNVDTKVNFLLYRHGLNKINDNNDYILIDYLTSNKYICKNTAFNSLYQNISEKNIRIFDDGEIDIRGLKEIKIGDGVSDFVNINKIAIKYPEFAKGVLDSYHNDEVISRKFYRLLSFYQVYYILESLVDIRDKKEPYLNEQEIEAILNMYDNFSEIIPTWAK</sequence>
<dbReference type="Proteomes" id="UP000595276">
    <property type="component" value="Chromosome"/>
</dbReference>
<accession>A0A7T4F2X5</accession>
<keyword evidence="1" id="KW-0808">Transferase</keyword>
<dbReference type="RefSeq" id="WP_004838742.1">
    <property type="nucleotide sequence ID" value="NZ_JAGZTF010000001.1"/>
</dbReference>
<dbReference type="PANTHER" id="PTHR41283">
    <property type="entry name" value="AMINOGLYCOSIDE PHOSPHOTRANSFERASE"/>
    <property type="match status" value="1"/>
</dbReference>
<reference evidence="1 2" key="1">
    <citation type="submission" date="2020-12" db="EMBL/GenBank/DDBJ databases">
        <title>FDA dAtabase for Regulatory Grade micrObial Sequences (FDA-ARGOS): Supporting development and validation of Infectious Disease Dx tests.</title>
        <authorList>
            <person name="Sproer C."/>
            <person name="Gronow S."/>
            <person name="Severitt S."/>
            <person name="Schroder I."/>
            <person name="Tallon L."/>
            <person name="Sadzewicz L."/>
            <person name="Zhao X."/>
            <person name="Boylan J."/>
            <person name="Ott S."/>
            <person name="Bowen H."/>
            <person name="Vavikolanu K."/>
            <person name="Mehta A."/>
            <person name="Aluvathingal J."/>
            <person name="Nadendla S."/>
            <person name="Lowell S."/>
            <person name="Myers T."/>
            <person name="Yan Y."/>
            <person name="Sichtig H."/>
        </authorList>
    </citation>
    <scope>NUCLEOTIDE SEQUENCE [LARGE SCALE GENOMIC DNA]</scope>
    <source>
        <strain evidence="1 2">FDAARGOS_988</strain>
    </source>
</reference>
<evidence type="ECO:0000313" key="2">
    <source>
        <dbReference type="Proteomes" id="UP000595276"/>
    </source>
</evidence>
<evidence type="ECO:0000313" key="1">
    <source>
        <dbReference type="EMBL" id="QQB62744.1"/>
    </source>
</evidence>
<name>A0A7T4F2X5_9FIRM</name>
<dbReference type="GO" id="GO:0016301">
    <property type="term" value="F:kinase activity"/>
    <property type="evidence" value="ECO:0007669"/>
    <property type="project" value="UniProtKB-KW"/>
</dbReference>